<organism evidence="3 4">
    <name type="scientific">Pocillopora damicornis</name>
    <name type="common">Cauliflower coral</name>
    <name type="synonym">Millepora damicornis</name>
    <dbReference type="NCBI Taxonomy" id="46731"/>
    <lineage>
        <taxon>Eukaryota</taxon>
        <taxon>Metazoa</taxon>
        <taxon>Cnidaria</taxon>
        <taxon>Anthozoa</taxon>
        <taxon>Hexacorallia</taxon>
        <taxon>Scleractinia</taxon>
        <taxon>Astrocoeniina</taxon>
        <taxon>Pocilloporidae</taxon>
        <taxon>Pocillopora</taxon>
    </lineage>
</organism>
<evidence type="ECO:0000256" key="1">
    <source>
        <dbReference type="SAM" id="MobiDB-lite"/>
    </source>
</evidence>
<keyword evidence="4" id="KW-1185">Reference proteome</keyword>
<feature type="region of interest" description="Disordered" evidence="1">
    <location>
        <begin position="29"/>
        <end position="54"/>
    </location>
</feature>
<evidence type="ECO:0000259" key="2">
    <source>
        <dbReference type="PROSITE" id="PS50948"/>
    </source>
</evidence>
<feature type="domain" description="Apple" evidence="2">
    <location>
        <begin position="75"/>
        <end position="163"/>
    </location>
</feature>
<dbReference type="PROSITE" id="PS50948">
    <property type="entry name" value="PAN"/>
    <property type="match status" value="1"/>
</dbReference>
<accession>A0A3M6V1C4</accession>
<dbReference type="InterPro" id="IPR003609">
    <property type="entry name" value="Pan_app"/>
</dbReference>
<name>A0A3M6V1C4_POCDA</name>
<feature type="compositionally biased region" description="Basic and acidic residues" evidence="1">
    <location>
        <begin position="44"/>
        <end position="54"/>
    </location>
</feature>
<proteinExistence type="predicted"/>
<evidence type="ECO:0000313" key="3">
    <source>
        <dbReference type="EMBL" id="RMX59743.1"/>
    </source>
</evidence>
<gene>
    <name evidence="3" type="ORF">pdam_00021000</name>
</gene>
<dbReference type="Proteomes" id="UP000275408">
    <property type="component" value="Unassembled WGS sequence"/>
</dbReference>
<comment type="caution">
    <text evidence="3">The sequence shown here is derived from an EMBL/GenBank/DDBJ whole genome shotgun (WGS) entry which is preliminary data.</text>
</comment>
<reference evidence="3 4" key="1">
    <citation type="journal article" date="2018" name="Sci. Rep.">
        <title>Comparative analysis of the Pocillopora damicornis genome highlights role of immune system in coral evolution.</title>
        <authorList>
            <person name="Cunning R."/>
            <person name="Bay R.A."/>
            <person name="Gillette P."/>
            <person name="Baker A.C."/>
            <person name="Traylor-Knowles N."/>
        </authorList>
    </citation>
    <scope>NUCLEOTIDE SEQUENCE [LARGE SCALE GENOMIC DNA]</scope>
    <source>
        <strain evidence="3">RSMAS</strain>
        <tissue evidence="3">Whole animal</tissue>
    </source>
</reference>
<dbReference type="EMBL" id="RCHS01000282">
    <property type="protein sequence ID" value="RMX59743.1"/>
    <property type="molecule type" value="Genomic_DNA"/>
</dbReference>
<sequence>MKKLRANIVHLQIDEEIWKKAFIDPESFRELQGGSAGPFSKKTNGKEDGDREGKLREPYGWMKTLTNHNIGKLHCELIRRQTIELFAVHENKCLTGYAVKKLKSPSLMICNHSCLRNSWCISTNFKESSLEIGKGTCELNEHGEDTELEDEQGVTFSIVQKVK</sequence>
<dbReference type="AlphaFoldDB" id="A0A3M6V1C4"/>
<protein>
    <recommendedName>
        <fullName evidence="2">Apple domain-containing protein</fullName>
    </recommendedName>
</protein>
<evidence type="ECO:0000313" key="4">
    <source>
        <dbReference type="Proteomes" id="UP000275408"/>
    </source>
</evidence>